<evidence type="ECO:0000313" key="3">
    <source>
        <dbReference type="Proteomes" id="UP000076722"/>
    </source>
</evidence>
<dbReference type="STRING" id="1314777.A0A164V566"/>
<name>A0A164V566_9AGAM</name>
<sequence length="572" mass="65017">MSTKLTSPITIATCLARSPKTLQQCPAAAEEGSKWCARHEEHEGKQLKIYKKISSDYHDFDDSILCNDVKKILGCTDMNVLKAWHAGAKAKWKLGHRTLRAREQHHVSFYGGGDQGHQQYMSILSTELRALEMEMEACDRRLYTLLLASENLSWIKEDAKNHELACDEPETAGILLCPPSPKKSKDKSKPSEDSDEGKPSSPTSESLGDFDPEADKRLHHINQLVSYVTPSSQNPPSLTHRINSNIFRTLISRSPSLFVRARSKDYPDIQTFLQEGDLSLSELNKLSRKLIKGTDPSIGPEMIRNAIADCYRDDKDETDRIKLCGDWLWSKPNPNAMGIEAWRYFHSHNGCANCCLAVTRTFEEWITFRRYTVIGPLFPRWIHANEHMSEKILRVFGVICAANDVGKKSIERMQLKNGATKSLYVEKQTRNWVLLKLSLRDTNAKIILDGLSSNESFTILARNRFTGVIVRKPSEHGATWISRVRASKTRTWGNQLIFLEDNLDALSSRSPECRFKKQFHDVFEVIVFDQVHGPFLEFMDRIAKVVWSSVGYLSVEDALTKESATLHLLHLI</sequence>
<evidence type="ECO:0000313" key="2">
    <source>
        <dbReference type="EMBL" id="KZS93826.1"/>
    </source>
</evidence>
<evidence type="ECO:0000256" key="1">
    <source>
        <dbReference type="SAM" id="MobiDB-lite"/>
    </source>
</evidence>
<dbReference type="OrthoDB" id="10260712at2759"/>
<keyword evidence="3" id="KW-1185">Reference proteome</keyword>
<protein>
    <submittedName>
        <fullName evidence="2">Uncharacterized protein</fullName>
    </submittedName>
</protein>
<reference evidence="2 3" key="1">
    <citation type="journal article" date="2016" name="Mol. Biol. Evol.">
        <title>Comparative Genomics of Early-Diverging Mushroom-Forming Fungi Provides Insights into the Origins of Lignocellulose Decay Capabilities.</title>
        <authorList>
            <person name="Nagy L.G."/>
            <person name="Riley R."/>
            <person name="Tritt A."/>
            <person name="Adam C."/>
            <person name="Daum C."/>
            <person name="Floudas D."/>
            <person name="Sun H."/>
            <person name="Yadav J.S."/>
            <person name="Pangilinan J."/>
            <person name="Larsson K.H."/>
            <person name="Matsuura K."/>
            <person name="Barry K."/>
            <person name="Labutti K."/>
            <person name="Kuo R."/>
            <person name="Ohm R.A."/>
            <person name="Bhattacharya S.S."/>
            <person name="Shirouzu T."/>
            <person name="Yoshinaga Y."/>
            <person name="Martin F.M."/>
            <person name="Grigoriev I.V."/>
            <person name="Hibbett D.S."/>
        </authorList>
    </citation>
    <scope>NUCLEOTIDE SEQUENCE [LARGE SCALE GENOMIC DNA]</scope>
    <source>
        <strain evidence="2 3">HHB9708</strain>
    </source>
</reference>
<dbReference type="EMBL" id="KV419406">
    <property type="protein sequence ID" value="KZS93826.1"/>
    <property type="molecule type" value="Genomic_DNA"/>
</dbReference>
<dbReference type="Proteomes" id="UP000076722">
    <property type="component" value="Unassembled WGS sequence"/>
</dbReference>
<accession>A0A164V566</accession>
<organism evidence="2 3">
    <name type="scientific">Sistotremastrum niveocremeum HHB9708</name>
    <dbReference type="NCBI Taxonomy" id="1314777"/>
    <lineage>
        <taxon>Eukaryota</taxon>
        <taxon>Fungi</taxon>
        <taxon>Dikarya</taxon>
        <taxon>Basidiomycota</taxon>
        <taxon>Agaricomycotina</taxon>
        <taxon>Agaricomycetes</taxon>
        <taxon>Sistotremastrales</taxon>
        <taxon>Sistotremastraceae</taxon>
        <taxon>Sertulicium</taxon>
        <taxon>Sertulicium niveocremeum</taxon>
    </lineage>
</organism>
<gene>
    <name evidence="2" type="ORF">SISNIDRAFT_485430</name>
</gene>
<proteinExistence type="predicted"/>
<feature type="region of interest" description="Disordered" evidence="1">
    <location>
        <begin position="172"/>
        <end position="212"/>
    </location>
</feature>
<feature type="compositionally biased region" description="Basic and acidic residues" evidence="1">
    <location>
        <begin position="187"/>
        <end position="198"/>
    </location>
</feature>
<dbReference type="AlphaFoldDB" id="A0A164V566"/>